<dbReference type="GO" id="GO:0003735">
    <property type="term" value="F:structural constituent of ribosome"/>
    <property type="evidence" value="ECO:0007669"/>
    <property type="project" value="InterPro"/>
</dbReference>
<name>L9JFX3_TUPCH</name>
<dbReference type="PANTHER" id="PTHR10715">
    <property type="entry name" value="60S RIBOSOMAL PROTEIN L6"/>
    <property type="match status" value="1"/>
</dbReference>
<keyword evidence="4" id="KW-0689">Ribosomal protein</keyword>
<evidence type="ECO:0000256" key="1">
    <source>
        <dbReference type="ARBA" id="ARBA00034092"/>
    </source>
</evidence>
<evidence type="ECO:0000313" key="5">
    <source>
        <dbReference type="Proteomes" id="UP000011518"/>
    </source>
</evidence>
<organism evidence="4 5">
    <name type="scientific">Tupaia chinensis</name>
    <name type="common">Chinese tree shrew</name>
    <name type="synonym">Tupaia belangeri chinensis</name>
    <dbReference type="NCBI Taxonomy" id="246437"/>
    <lineage>
        <taxon>Eukaryota</taxon>
        <taxon>Metazoa</taxon>
        <taxon>Chordata</taxon>
        <taxon>Craniata</taxon>
        <taxon>Vertebrata</taxon>
        <taxon>Euteleostomi</taxon>
        <taxon>Mammalia</taxon>
        <taxon>Eutheria</taxon>
        <taxon>Euarchontoglires</taxon>
        <taxon>Scandentia</taxon>
        <taxon>Tupaiidae</taxon>
        <taxon>Tupaia</taxon>
    </lineage>
</organism>
<accession>L9JFX3</accession>
<protein>
    <submittedName>
        <fullName evidence="4">60S ribosomal protein L6</fullName>
    </submittedName>
</protein>
<dbReference type="AlphaFoldDB" id="L9JFX3"/>
<sequence>MAGDKAAKQDTKEKKSEAKKADASGKVKKDDPKAEKPKKGKPHCSRNPVLVWGISRYSRSAMYSRKAMYKRKYSATKSRIKKKKKEKVLATVTKPVGGDKNGGTRVVKLRKMPRYYPPEDVPRKLLSHGKKTFSQHCFTA</sequence>
<proteinExistence type="predicted"/>
<dbReference type="Pfam" id="PF03868">
    <property type="entry name" value="Ribosomal_L6e_N"/>
    <property type="match status" value="1"/>
</dbReference>
<evidence type="ECO:0000313" key="4">
    <source>
        <dbReference type="EMBL" id="ELW49214.1"/>
    </source>
</evidence>
<reference evidence="5" key="2">
    <citation type="journal article" date="2013" name="Nat. Commun.">
        <title>Genome of the Chinese tree shrew.</title>
        <authorList>
            <person name="Fan Y."/>
            <person name="Huang Z.Y."/>
            <person name="Cao C.C."/>
            <person name="Chen C.S."/>
            <person name="Chen Y.X."/>
            <person name="Fan D.D."/>
            <person name="He J."/>
            <person name="Hou H.L."/>
            <person name="Hu L."/>
            <person name="Hu X.T."/>
            <person name="Jiang X.T."/>
            <person name="Lai R."/>
            <person name="Lang Y.S."/>
            <person name="Liang B."/>
            <person name="Liao S.G."/>
            <person name="Mu D."/>
            <person name="Ma Y.Y."/>
            <person name="Niu Y.Y."/>
            <person name="Sun X.Q."/>
            <person name="Xia J.Q."/>
            <person name="Xiao J."/>
            <person name="Xiong Z.Q."/>
            <person name="Xu L."/>
            <person name="Yang L."/>
            <person name="Zhang Y."/>
            <person name="Zhao W."/>
            <person name="Zhao X.D."/>
            <person name="Zheng Y.T."/>
            <person name="Zhou J.M."/>
            <person name="Zhu Y.B."/>
            <person name="Zhang G.J."/>
            <person name="Wang J."/>
            <person name="Yao Y.G."/>
        </authorList>
    </citation>
    <scope>NUCLEOTIDE SEQUENCE [LARGE SCALE GENOMIC DNA]</scope>
</reference>
<comment type="function">
    <text evidence="1">Component of the large ribosomal subunit. The ribosome is a large ribonucleoprotein complex responsible for the synthesis of proteins in the cell.</text>
</comment>
<dbReference type="Proteomes" id="UP000011518">
    <property type="component" value="Unassembled WGS sequence"/>
</dbReference>
<dbReference type="GO" id="GO:0003723">
    <property type="term" value="F:RNA binding"/>
    <property type="evidence" value="ECO:0007669"/>
    <property type="project" value="TreeGrafter"/>
</dbReference>
<gene>
    <name evidence="4" type="ORF">TREES_T100005577</name>
</gene>
<feature type="compositionally biased region" description="Basic and acidic residues" evidence="2">
    <location>
        <begin position="1"/>
        <end position="37"/>
    </location>
</feature>
<dbReference type="GO" id="GO:0002181">
    <property type="term" value="P:cytoplasmic translation"/>
    <property type="evidence" value="ECO:0007669"/>
    <property type="project" value="TreeGrafter"/>
</dbReference>
<dbReference type="EMBL" id="KB321001">
    <property type="protein sequence ID" value="ELW49214.1"/>
    <property type="molecule type" value="Genomic_DNA"/>
</dbReference>
<dbReference type="InterPro" id="IPR005568">
    <property type="entry name" value="Ribosomal_uL6_N"/>
</dbReference>
<keyword evidence="5" id="KW-1185">Reference proteome</keyword>
<keyword evidence="4" id="KW-0687">Ribonucleoprotein</keyword>
<dbReference type="GO" id="GO:0022625">
    <property type="term" value="C:cytosolic large ribosomal subunit"/>
    <property type="evidence" value="ECO:0007669"/>
    <property type="project" value="TreeGrafter"/>
</dbReference>
<evidence type="ECO:0000256" key="2">
    <source>
        <dbReference type="SAM" id="MobiDB-lite"/>
    </source>
</evidence>
<dbReference type="InParanoid" id="L9JFX3"/>
<dbReference type="PANTHER" id="PTHR10715:SF0">
    <property type="entry name" value="LARGE RIBOSOMAL SUBUNIT PROTEIN EL6"/>
    <property type="match status" value="1"/>
</dbReference>
<reference evidence="5" key="1">
    <citation type="submission" date="2012-07" db="EMBL/GenBank/DDBJ databases">
        <title>Genome of the Chinese tree shrew, a rising model animal genetically related to primates.</title>
        <authorList>
            <person name="Zhang G."/>
            <person name="Fan Y."/>
            <person name="Yao Y."/>
            <person name="Huang Z."/>
        </authorList>
    </citation>
    <scope>NUCLEOTIDE SEQUENCE [LARGE SCALE GENOMIC DNA]</scope>
</reference>
<dbReference type="InterPro" id="IPR000915">
    <property type="entry name" value="60S_ribosomal_eL6"/>
</dbReference>
<evidence type="ECO:0000259" key="3">
    <source>
        <dbReference type="Pfam" id="PF03868"/>
    </source>
</evidence>
<feature type="region of interest" description="Disordered" evidence="2">
    <location>
        <begin position="1"/>
        <end position="47"/>
    </location>
</feature>
<feature type="domain" description="Large ribosomal subunit protein uL6 N-terminal" evidence="3">
    <location>
        <begin position="36"/>
        <end position="95"/>
    </location>
</feature>
<dbReference type="GO" id="GO:0000027">
    <property type="term" value="P:ribosomal large subunit assembly"/>
    <property type="evidence" value="ECO:0007669"/>
    <property type="project" value="TreeGrafter"/>
</dbReference>
<dbReference type="STRING" id="246437.L9JFX3"/>